<dbReference type="Proteomes" id="UP000647860">
    <property type="component" value="Unassembled WGS sequence"/>
</dbReference>
<dbReference type="Pfam" id="PF13302">
    <property type="entry name" value="Acetyltransf_3"/>
    <property type="match status" value="1"/>
</dbReference>
<protein>
    <submittedName>
        <fullName evidence="2">GNAT family N-acetyltransferase</fullName>
    </submittedName>
</protein>
<dbReference type="InterPro" id="IPR016181">
    <property type="entry name" value="Acyl_CoA_acyltransferase"/>
</dbReference>
<dbReference type="PANTHER" id="PTHR43441">
    <property type="entry name" value="RIBOSOMAL-PROTEIN-SERINE ACETYLTRANSFERASE"/>
    <property type="match status" value="1"/>
</dbReference>
<feature type="domain" description="N-acetyltransferase" evidence="1">
    <location>
        <begin position="8"/>
        <end position="165"/>
    </location>
</feature>
<keyword evidence="3" id="KW-1185">Reference proteome</keyword>
<dbReference type="CDD" id="cd04301">
    <property type="entry name" value="NAT_SF"/>
    <property type="match status" value="1"/>
</dbReference>
<dbReference type="InterPro" id="IPR051908">
    <property type="entry name" value="Ribosomal_N-acetyltransferase"/>
</dbReference>
<dbReference type="Gene3D" id="3.40.630.30">
    <property type="match status" value="1"/>
</dbReference>
<dbReference type="SUPFAM" id="SSF55729">
    <property type="entry name" value="Acyl-CoA N-acyltransferases (Nat)"/>
    <property type="match status" value="1"/>
</dbReference>
<evidence type="ECO:0000313" key="3">
    <source>
        <dbReference type="Proteomes" id="UP000647860"/>
    </source>
</evidence>
<proteinExistence type="predicted"/>
<dbReference type="RefSeq" id="WP_373306967.1">
    <property type="nucleotide sequence ID" value="NZ_BAAAGZ010000012.1"/>
</dbReference>
<accession>A0ABQ4IFM1</accession>
<dbReference type="PROSITE" id="PS51186">
    <property type="entry name" value="GNAT"/>
    <property type="match status" value="1"/>
</dbReference>
<dbReference type="PANTHER" id="PTHR43441:SF2">
    <property type="entry name" value="FAMILY ACETYLTRANSFERASE, PUTATIVE (AFU_ORTHOLOGUE AFUA_7G00850)-RELATED"/>
    <property type="match status" value="1"/>
</dbReference>
<reference evidence="2 3" key="1">
    <citation type="submission" date="2021-01" db="EMBL/GenBank/DDBJ databases">
        <title>Whole genome shotgun sequence of Verrucosispora gifhornensis NBRC 16317.</title>
        <authorList>
            <person name="Komaki H."/>
            <person name="Tamura T."/>
        </authorList>
    </citation>
    <scope>NUCLEOTIDE SEQUENCE [LARGE SCALE GENOMIC DNA]</scope>
    <source>
        <strain evidence="2 3">NBRC 16317</strain>
    </source>
</reference>
<organism evidence="2 3">
    <name type="scientific">Micromonospora gifhornensis</name>
    <dbReference type="NCBI Taxonomy" id="84594"/>
    <lineage>
        <taxon>Bacteria</taxon>
        <taxon>Bacillati</taxon>
        <taxon>Actinomycetota</taxon>
        <taxon>Actinomycetes</taxon>
        <taxon>Micromonosporales</taxon>
        <taxon>Micromonosporaceae</taxon>
        <taxon>Micromonospora</taxon>
    </lineage>
</organism>
<dbReference type="InterPro" id="IPR000182">
    <property type="entry name" value="GNAT_dom"/>
</dbReference>
<comment type="caution">
    <text evidence="2">The sequence shown here is derived from an EMBL/GenBank/DDBJ whole genome shotgun (WGS) entry which is preliminary data.</text>
</comment>
<gene>
    <name evidence="2" type="ORF">Vgi01_32950</name>
</gene>
<name>A0ABQ4IFM1_9ACTN</name>
<evidence type="ECO:0000259" key="1">
    <source>
        <dbReference type="PROSITE" id="PS51186"/>
    </source>
</evidence>
<dbReference type="EMBL" id="BOPA01000021">
    <property type="protein sequence ID" value="GIJ16611.1"/>
    <property type="molecule type" value="Genomic_DNA"/>
</dbReference>
<evidence type="ECO:0000313" key="2">
    <source>
        <dbReference type="EMBL" id="GIJ16611.1"/>
    </source>
</evidence>
<sequence>MLLRGRSVVLRPVTAADVPALAAIRAEPEVRRWWRGDDDLAAAVAADLADHDLTVYAIEHGGRVVGAIQWYAEDDRDYRHASLDIFLDPAVRGAGLGGDAIRTLVRHLIDDHGHHRFTIDPAAANTPAIRAYAKVGFRPVGVLRRYERGADGRWHDGLLMDLLADELAD</sequence>